<comment type="caution">
    <text evidence="1">The sequence shown here is derived from an EMBL/GenBank/DDBJ whole genome shotgun (WGS) entry which is preliminary data.</text>
</comment>
<dbReference type="AlphaFoldDB" id="A0A561XAS1"/>
<organism evidence="1 2">
    <name type="scientific">Acidovorax delafieldii</name>
    <name type="common">Pseudomonas delafieldii</name>
    <dbReference type="NCBI Taxonomy" id="47920"/>
    <lineage>
        <taxon>Bacteria</taxon>
        <taxon>Pseudomonadati</taxon>
        <taxon>Pseudomonadota</taxon>
        <taxon>Betaproteobacteria</taxon>
        <taxon>Burkholderiales</taxon>
        <taxon>Comamonadaceae</taxon>
        <taxon>Acidovorax</taxon>
    </lineage>
</organism>
<dbReference type="EMBL" id="VJWE01000018">
    <property type="protein sequence ID" value="TWG33194.1"/>
    <property type="molecule type" value="Genomic_DNA"/>
</dbReference>
<sequence>MKSSFTVDAAEKMSAVTVEEAASFLDIDPSKFIDEAIRFDIWIYIEVPIGAPLAATYLNSSRRALDAFKHDDFGALATEDGNFSGYSLNYYGAAFQLRVGSEVLRAIKQSGVSWQQRFWDFRRSAPAPEFHSDFKSVEDEARWRDPTYEATGCFISPIIRLDEKYSLDFYVIKKSHLLVSGPDLARWMGYAGYDSTGRYPRFPRDRHNFLTKSGSKSPTSQQQEEANRRISFDEPWAQQVIQLVDELLNLLYQKKTASISHFTVDRGAGLRELVKVYCGFMVRYPKGPRTFERFDEYLFKERCFSAMEFSANYKHKLFHVLIAKSVFAEGNRKRLGTHLARTRIMKQLDDLQVSKGLLIIISVAAEYIGQDSPVSASVLDKSFIDLGISANNMPVIKKILALHDATTGPKPTKAGKQFFVP</sequence>
<dbReference type="GeneID" id="51113306"/>
<proteinExistence type="predicted"/>
<evidence type="ECO:0000313" key="2">
    <source>
        <dbReference type="Proteomes" id="UP000321485"/>
    </source>
</evidence>
<gene>
    <name evidence="1" type="ORF">ATF69_4268</name>
</gene>
<dbReference type="RefSeq" id="WP_146872186.1">
    <property type="nucleotide sequence ID" value="NZ_VJWE01000018.1"/>
</dbReference>
<evidence type="ECO:0000313" key="1">
    <source>
        <dbReference type="EMBL" id="TWG33194.1"/>
    </source>
</evidence>
<name>A0A561XAS1_ACIDE</name>
<dbReference type="Proteomes" id="UP000321485">
    <property type="component" value="Unassembled WGS sequence"/>
</dbReference>
<accession>A0A561XAS1</accession>
<reference evidence="1 2" key="1">
    <citation type="journal article" date="2015" name="Stand. Genomic Sci.">
        <title>Genomic Encyclopedia of Bacterial and Archaeal Type Strains, Phase III: the genomes of soil and plant-associated and newly described type strains.</title>
        <authorList>
            <person name="Whitman W.B."/>
            <person name="Woyke T."/>
            <person name="Klenk H.P."/>
            <person name="Zhou Y."/>
            <person name="Lilburn T.G."/>
            <person name="Beck B.J."/>
            <person name="De Vos P."/>
            <person name="Vandamme P."/>
            <person name="Eisen J.A."/>
            <person name="Garrity G."/>
            <person name="Hugenholtz P."/>
            <person name="Kyrpides N.C."/>
        </authorList>
    </citation>
    <scope>NUCLEOTIDE SEQUENCE [LARGE SCALE GENOMIC DNA]</scope>
    <source>
        <strain evidence="1 2">DSM 64</strain>
    </source>
</reference>
<protein>
    <submittedName>
        <fullName evidence="1">Uncharacterized protein</fullName>
    </submittedName>
</protein>